<proteinExistence type="predicted"/>
<accession>A0AAN8P7S8</accession>
<name>A0AAN8P7S8_9PEZI</name>
<evidence type="ECO:0000313" key="1">
    <source>
        <dbReference type="EMBL" id="KAK6519876.1"/>
    </source>
</evidence>
<gene>
    <name evidence="1" type="ORF">TWF506_000171</name>
</gene>
<dbReference type="AlphaFoldDB" id="A0AAN8P7S8"/>
<reference evidence="1 2" key="1">
    <citation type="submission" date="2019-10" db="EMBL/GenBank/DDBJ databases">
        <authorList>
            <person name="Palmer J.M."/>
        </authorList>
    </citation>
    <scope>NUCLEOTIDE SEQUENCE [LARGE SCALE GENOMIC DNA]</scope>
    <source>
        <strain evidence="1 2">TWF506</strain>
    </source>
</reference>
<evidence type="ECO:0000313" key="2">
    <source>
        <dbReference type="Proteomes" id="UP001307849"/>
    </source>
</evidence>
<comment type="caution">
    <text evidence="1">The sequence shown here is derived from an EMBL/GenBank/DDBJ whole genome shotgun (WGS) entry which is preliminary data.</text>
</comment>
<organism evidence="1 2">
    <name type="scientific">Arthrobotrys conoides</name>
    <dbReference type="NCBI Taxonomy" id="74498"/>
    <lineage>
        <taxon>Eukaryota</taxon>
        <taxon>Fungi</taxon>
        <taxon>Dikarya</taxon>
        <taxon>Ascomycota</taxon>
        <taxon>Pezizomycotina</taxon>
        <taxon>Orbiliomycetes</taxon>
        <taxon>Orbiliales</taxon>
        <taxon>Orbiliaceae</taxon>
        <taxon>Arthrobotrys</taxon>
    </lineage>
</organism>
<sequence length="63" mass="7324">MDYERLIDRGNIIDVELEKQQGGFRQQQEGARAAKLFYEALASTIDLLQPSNRDVELLDDIWQ</sequence>
<dbReference type="EMBL" id="JAVHJM010000001">
    <property type="protein sequence ID" value="KAK6519876.1"/>
    <property type="molecule type" value="Genomic_DNA"/>
</dbReference>
<dbReference type="Proteomes" id="UP001307849">
    <property type="component" value="Unassembled WGS sequence"/>
</dbReference>
<protein>
    <submittedName>
        <fullName evidence="1">Uncharacterized protein</fullName>
    </submittedName>
</protein>
<keyword evidence="2" id="KW-1185">Reference proteome</keyword>